<keyword evidence="18" id="KW-1185">Reference proteome</keyword>
<dbReference type="InterPro" id="IPR004358">
    <property type="entry name" value="Sig_transdc_His_kin-like_C"/>
</dbReference>
<evidence type="ECO:0000256" key="6">
    <source>
        <dbReference type="ARBA" id="ARBA00022679"/>
    </source>
</evidence>
<sequence>MRGTLRIYLGAAPGVGKTFAMLGEGHRRRDRGGDVVIGFVEHHGRPRTEELVAGLEQVPRHELLHRGSRFTEMDLDAILARRPDVVLVDELAHTNVPGSRNAKRWQDVEELLKAGIDVISTVNVQHLESLNDVVEQITGIPQRETVPDGVVRSAGQLELVDMSPESLRRRMAHGNVYAAEKVDAALSNYFRVGNLTALRELALLWVADRVDEGLARYREQEGITRTWEARERIVVALTGGPEGDTLIRRAARIAARSGRGDLVAVHVARGDGLTGGSPVRLAEQQALVESVGGAYHQVAGEDVATALLEFARGVNATQIVVGTSRRPLWQYVFGAGVGRQVIDGSGDIDVHMVNHAQAGKGRVPRPRSALSRGRITAGFVLSVLGPALLTLALVPLSDRLALTTDVLLYLTVAVGVALVGGLWPAVIAALAGGVLANWYFTPPLHTLDIDTGENLLALLLSLLVAVAVSLVVDLSARYRRRAARASAEAATLSHLSTEALRSDRSVEALLEQVRETFSLESVTMLERGEDGWTVVARAGGTPCAVPEEADVRVSASDDLLLALRGRTLPASDRRVLSAFAFQAEAALDRRRLRAEAGRARSLAEADRVRTALLAAVSHDLRTPLASIKASVGSLRQQDVVWDAADEADLLATIEESADQLNGLVADLLDMTRLRTGVVAPLTRAVPLDEVVLKAVLPLPPGRLRIEVPETLPQVSTDPGLLERAVANVVANALRHSEGPVLVSGSEGAGHLELRIADRGPGVADADKERIFAPFQRLGDAPGGAGVGLGLAVARGLTEAVGGSLTAQDTPGGGLTMVFTVPIASPGERSEPEMSPEPSPEVSTE</sequence>
<dbReference type="InterPro" id="IPR027417">
    <property type="entry name" value="P-loop_NTPase"/>
</dbReference>
<dbReference type="SUPFAM" id="SSF55874">
    <property type="entry name" value="ATPase domain of HSP90 chaperone/DNA topoisomerase II/histidine kinase"/>
    <property type="match status" value="1"/>
</dbReference>
<evidence type="ECO:0000256" key="3">
    <source>
        <dbReference type="ARBA" id="ARBA00004236"/>
    </source>
</evidence>
<dbReference type="InterPro" id="IPR036890">
    <property type="entry name" value="HATPase_C_sf"/>
</dbReference>
<dbReference type="SMART" id="SM00388">
    <property type="entry name" value="HisKA"/>
    <property type="match status" value="1"/>
</dbReference>
<keyword evidence="7 15" id="KW-0812">Transmembrane</keyword>
<evidence type="ECO:0000256" key="8">
    <source>
        <dbReference type="ARBA" id="ARBA00022741"/>
    </source>
</evidence>
<dbReference type="Pfam" id="PF02702">
    <property type="entry name" value="KdpD"/>
    <property type="match status" value="1"/>
</dbReference>
<protein>
    <recommendedName>
        <fullName evidence="4">histidine kinase</fullName>
        <ecNumber evidence="4">2.7.13.3</ecNumber>
    </recommendedName>
</protein>
<organism evidence="17 18">
    <name type="scientific">Actinocorallia longicatena</name>
    <dbReference type="NCBI Taxonomy" id="111803"/>
    <lineage>
        <taxon>Bacteria</taxon>
        <taxon>Bacillati</taxon>
        <taxon>Actinomycetota</taxon>
        <taxon>Actinomycetes</taxon>
        <taxon>Streptosporangiales</taxon>
        <taxon>Thermomonosporaceae</taxon>
        <taxon>Actinocorallia</taxon>
    </lineage>
</organism>
<keyword evidence="9 17" id="KW-0418">Kinase</keyword>
<dbReference type="Pfam" id="PF13493">
    <property type="entry name" value="DUF4118"/>
    <property type="match status" value="1"/>
</dbReference>
<evidence type="ECO:0000256" key="2">
    <source>
        <dbReference type="ARBA" id="ARBA00004141"/>
    </source>
</evidence>
<comment type="caution">
    <text evidence="17">The sequence shown here is derived from an EMBL/GenBank/DDBJ whole genome shotgun (WGS) entry which is preliminary data.</text>
</comment>
<feature type="transmembrane region" description="Helical" evidence="15">
    <location>
        <begin position="375"/>
        <end position="394"/>
    </location>
</feature>
<comment type="subcellular location">
    <subcellularLocation>
        <location evidence="3">Cell membrane</location>
    </subcellularLocation>
    <subcellularLocation>
        <location evidence="2">Membrane</location>
        <topology evidence="2">Multi-pass membrane protein</topology>
    </subcellularLocation>
</comment>
<evidence type="ECO:0000256" key="12">
    <source>
        <dbReference type="ARBA" id="ARBA00023012"/>
    </source>
</evidence>
<dbReference type="Gene3D" id="3.40.50.620">
    <property type="entry name" value="HUPs"/>
    <property type="match status" value="1"/>
</dbReference>
<dbReference type="InterPro" id="IPR005467">
    <property type="entry name" value="His_kinase_dom"/>
</dbReference>
<evidence type="ECO:0000313" key="17">
    <source>
        <dbReference type="EMBL" id="GAA3217819.1"/>
    </source>
</evidence>
<dbReference type="PANTHER" id="PTHR45569:SF1">
    <property type="entry name" value="SENSOR PROTEIN KDPD"/>
    <property type="match status" value="1"/>
</dbReference>
<dbReference type="Gene3D" id="3.30.565.10">
    <property type="entry name" value="Histidine kinase-like ATPase, C-terminal domain"/>
    <property type="match status" value="1"/>
</dbReference>
<accession>A0ABP6QCK3</accession>
<gene>
    <name evidence="17" type="ORF">GCM10010468_40900</name>
</gene>
<evidence type="ECO:0000256" key="13">
    <source>
        <dbReference type="ARBA" id="ARBA00023136"/>
    </source>
</evidence>
<evidence type="ECO:0000256" key="10">
    <source>
        <dbReference type="ARBA" id="ARBA00022840"/>
    </source>
</evidence>
<feature type="transmembrane region" description="Helical" evidence="15">
    <location>
        <begin position="406"/>
        <end position="435"/>
    </location>
</feature>
<proteinExistence type="predicted"/>
<dbReference type="EMBL" id="BAAAUV010000009">
    <property type="protein sequence ID" value="GAA3217819.1"/>
    <property type="molecule type" value="Genomic_DNA"/>
</dbReference>
<keyword evidence="5" id="KW-0597">Phosphoprotein</keyword>
<dbReference type="GO" id="GO:0016301">
    <property type="term" value="F:kinase activity"/>
    <property type="evidence" value="ECO:0007669"/>
    <property type="project" value="UniProtKB-KW"/>
</dbReference>
<evidence type="ECO:0000259" key="16">
    <source>
        <dbReference type="PROSITE" id="PS50109"/>
    </source>
</evidence>
<evidence type="ECO:0000256" key="7">
    <source>
        <dbReference type="ARBA" id="ARBA00022692"/>
    </source>
</evidence>
<dbReference type="InterPro" id="IPR038318">
    <property type="entry name" value="KdpD_sf"/>
</dbReference>
<evidence type="ECO:0000256" key="4">
    <source>
        <dbReference type="ARBA" id="ARBA00012438"/>
    </source>
</evidence>
<dbReference type="InterPro" id="IPR052023">
    <property type="entry name" value="Histidine_kinase_KdpD"/>
</dbReference>
<keyword evidence="12" id="KW-0902">Two-component regulatory system</keyword>
<dbReference type="Gene3D" id="1.20.120.620">
    <property type="entry name" value="Backbone structure of the membrane domain of e. Coli histidine kinase receptor kdpd"/>
    <property type="match status" value="1"/>
</dbReference>
<dbReference type="PRINTS" id="PR00344">
    <property type="entry name" value="BCTRLSENSOR"/>
</dbReference>
<keyword evidence="13 15" id="KW-0472">Membrane</keyword>
<evidence type="ECO:0000256" key="14">
    <source>
        <dbReference type="SAM" id="MobiDB-lite"/>
    </source>
</evidence>
<dbReference type="Pfam" id="PF00582">
    <property type="entry name" value="Usp"/>
    <property type="match status" value="1"/>
</dbReference>
<dbReference type="PROSITE" id="PS50109">
    <property type="entry name" value="HIS_KIN"/>
    <property type="match status" value="1"/>
</dbReference>
<dbReference type="CDD" id="cd00082">
    <property type="entry name" value="HisKA"/>
    <property type="match status" value="1"/>
</dbReference>
<dbReference type="InterPro" id="IPR036097">
    <property type="entry name" value="HisK_dim/P_sf"/>
</dbReference>
<feature type="transmembrane region" description="Helical" evidence="15">
    <location>
        <begin position="455"/>
        <end position="476"/>
    </location>
</feature>
<dbReference type="Gene3D" id="1.10.287.130">
    <property type="match status" value="1"/>
</dbReference>
<keyword evidence="11 15" id="KW-1133">Transmembrane helix</keyword>
<dbReference type="SMART" id="SM00387">
    <property type="entry name" value="HATPase_c"/>
    <property type="match status" value="1"/>
</dbReference>
<dbReference type="InterPro" id="IPR014729">
    <property type="entry name" value="Rossmann-like_a/b/a_fold"/>
</dbReference>
<dbReference type="InterPro" id="IPR006016">
    <property type="entry name" value="UspA"/>
</dbReference>
<keyword evidence="6" id="KW-0808">Transferase</keyword>
<dbReference type="InterPro" id="IPR003661">
    <property type="entry name" value="HisK_dim/P_dom"/>
</dbReference>
<dbReference type="SUPFAM" id="SSF52402">
    <property type="entry name" value="Adenine nucleotide alpha hydrolases-like"/>
    <property type="match status" value="1"/>
</dbReference>
<evidence type="ECO:0000313" key="18">
    <source>
        <dbReference type="Proteomes" id="UP001501237"/>
    </source>
</evidence>
<feature type="region of interest" description="Disordered" evidence="14">
    <location>
        <begin position="821"/>
        <end position="844"/>
    </location>
</feature>
<dbReference type="Proteomes" id="UP001501237">
    <property type="component" value="Unassembled WGS sequence"/>
</dbReference>
<dbReference type="Gene3D" id="3.40.50.300">
    <property type="entry name" value="P-loop containing nucleotide triphosphate hydrolases"/>
    <property type="match status" value="1"/>
</dbReference>
<evidence type="ECO:0000256" key="11">
    <source>
        <dbReference type="ARBA" id="ARBA00022989"/>
    </source>
</evidence>
<dbReference type="RefSeq" id="WP_344830589.1">
    <property type="nucleotide sequence ID" value="NZ_BAAAUV010000009.1"/>
</dbReference>
<name>A0ABP6QCK3_9ACTN</name>
<dbReference type="EC" id="2.7.13.3" evidence="4"/>
<keyword evidence="10" id="KW-0067">ATP-binding</keyword>
<dbReference type="SUPFAM" id="SSF47384">
    <property type="entry name" value="Homodimeric domain of signal transducing histidine kinase"/>
    <property type="match status" value="1"/>
</dbReference>
<comment type="catalytic activity">
    <reaction evidence="1">
        <text>ATP + protein L-histidine = ADP + protein N-phospho-L-histidine.</text>
        <dbReference type="EC" id="2.7.13.3"/>
    </reaction>
</comment>
<evidence type="ECO:0000256" key="5">
    <source>
        <dbReference type="ARBA" id="ARBA00022553"/>
    </source>
</evidence>
<dbReference type="Pfam" id="PF00512">
    <property type="entry name" value="HisKA"/>
    <property type="match status" value="1"/>
</dbReference>
<dbReference type="PANTHER" id="PTHR45569">
    <property type="entry name" value="SENSOR PROTEIN KDPD"/>
    <property type="match status" value="1"/>
</dbReference>
<dbReference type="InterPro" id="IPR025201">
    <property type="entry name" value="KdpD_TM"/>
</dbReference>
<evidence type="ECO:0000256" key="1">
    <source>
        <dbReference type="ARBA" id="ARBA00000085"/>
    </source>
</evidence>
<evidence type="ECO:0000256" key="9">
    <source>
        <dbReference type="ARBA" id="ARBA00022777"/>
    </source>
</evidence>
<dbReference type="CDD" id="cd00075">
    <property type="entry name" value="HATPase"/>
    <property type="match status" value="1"/>
</dbReference>
<dbReference type="InterPro" id="IPR003594">
    <property type="entry name" value="HATPase_dom"/>
</dbReference>
<reference evidence="18" key="1">
    <citation type="journal article" date="2019" name="Int. J. Syst. Evol. Microbiol.">
        <title>The Global Catalogue of Microorganisms (GCM) 10K type strain sequencing project: providing services to taxonomists for standard genome sequencing and annotation.</title>
        <authorList>
            <consortium name="The Broad Institute Genomics Platform"/>
            <consortium name="The Broad Institute Genome Sequencing Center for Infectious Disease"/>
            <person name="Wu L."/>
            <person name="Ma J."/>
        </authorList>
    </citation>
    <scope>NUCLEOTIDE SEQUENCE [LARGE SCALE GENOMIC DNA]</scope>
    <source>
        <strain evidence="18">JCM 9377</strain>
    </source>
</reference>
<dbReference type="InterPro" id="IPR003852">
    <property type="entry name" value="Sig_transdc_His_kinase_KdpD_N"/>
</dbReference>
<feature type="domain" description="Histidine kinase" evidence="16">
    <location>
        <begin position="615"/>
        <end position="824"/>
    </location>
</feature>
<dbReference type="Pfam" id="PF02518">
    <property type="entry name" value="HATPase_c"/>
    <property type="match status" value="1"/>
</dbReference>
<keyword evidence="8" id="KW-0547">Nucleotide-binding</keyword>
<evidence type="ECO:0000256" key="15">
    <source>
        <dbReference type="SAM" id="Phobius"/>
    </source>
</evidence>